<evidence type="ECO:0000313" key="2">
    <source>
        <dbReference type="Proteomes" id="UP001060215"/>
    </source>
</evidence>
<dbReference type="EMBL" id="CM045759">
    <property type="protein sequence ID" value="KAI8018035.1"/>
    <property type="molecule type" value="Genomic_DNA"/>
</dbReference>
<organism evidence="1 2">
    <name type="scientific">Camellia lanceoleosa</name>
    <dbReference type="NCBI Taxonomy" id="1840588"/>
    <lineage>
        <taxon>Eukaryota</taxon>
        <taxon>Viridiplantae</taxon>
        <taxon>Streptophyta</taxon>
        <taxon>Embryophyta</taxon>
        <taxon>Tracheophyta</taxon>
        <taxon>Spermatophyta</taxon>
        <taxon>Magnoliopsida</taxon>
        <taxon>eudicotyledons</taxon>
        <taxon>Gunneridae</taxon>
        <taxon>Pentapetalae</taxon>
        <taxon>asterids</taxon>
        <taxon>Ericales</taxon>
        <taxon>Theaceae</taxon>
        <taxon>Camellia</taxon>
    </lineage>
</organism>
<accession>A0ACC0HYF1</accession>
<dbReference type="Proteomes" id="UP001060215">
    <property type="component" value="Chromosome 2"/>
</dbReference>
<protein>
    <submittedName>
        <fullName evidence="1">Dolichyl pyrophosphate Man9GlcNAc2 alpha-1,3-glucosyltransferase</fullName>
    </submittedName>
</protein>
<proteinExistence type="predicted"/>
<comment type="caution">
    <text evidence="1">The sequence shown here is derived from an EMBL/GenBank/DDBJ whole genome shotgun (WGS) entry which is preliminary data.</text>
</comment>
<reference evidence="1 2" key="1">
    <citation type="journal article" date="2022" name="Plant J.">
        <title>Chromosome-level genome of Camellia lanceoleosa provides a valuable resource for understanding genome evolution and self-incompatibility.</title>
        <authorList>
            <person name="Gong W."/>
            <person name="Xiao S."/>
            <person name="Wang L."/>
            <person name="Liao Z."/>
            <person name="Chang Y."/>
            <person name="Mo W."/>
            <person name="Hu G."/>
            <person name="Li W."/>
            <person name="Zhao G."/>
            <person name="Zhu H."/>
            <person name="Hu X."/>
            <person name="Ji K."/>
            <person name="Xiang X."/>
            <person name="Song Q."/>
            <person name="Yuan D."/>
            <person name="Jin S."/>
            <person name="Zhang L."/>
        </authorList>
    </citation>
    <scope>NUCLEOTIDE SEQUENCE [LARGE SCALE GENOMIC DNA]</scope>
    <source>
        <strain evidence="1">SQ_2022a</strain>
    </source>
</reference>
<evidence type="ECO:0000313" key="1">
    <source>
        <dbReference type="EMBL" id="KAI8018035.1"/>
    </source>
</evidence>
<sequence length="178" mass="20212">MKMMTRTTIDAGWFTGVFQPHLFEQVCLCFCTANNLSYWGLDYPPLTAYHNNVHGLFFRNFHPGSASLYTSRGHESYLGGRKSDVAWHIAMILLKPCLILIDHGHFQYNCISLGLVVGAVAPILSNKELLACVLFCLAFNHKQVASCFDKLHTRLRFDLILSSQIHDNYLVFRSNLAQ</sequence>
<keyword evidence="2" id="KW-1185">Reference proteome</keyword>
<gene>
    <name evidence="1" type="ORF">LOK49_LG04G03287</name>
</gene>
<name>A0ACC0HYF1_9ERIC</name>